<comment type="cofactor">
    <cofactor evidence="1">
        <name>Zn(2+)</name>
        <dbReference type="ChEBI" id="CHEBI:29105"/>
    </cofactor>
</comment>
<evidence type="ECO:0000256" key="4">
    <source>
        <dbReference type="ARBA" id="ARBA00022833"/>
    </source>
</evidence>
<dbReference type="PANTHER" id="PTHR43350">
    <property type="entry name" value="NAD-DEPENDENT ALCOHOL DEHYDROGENASE"/>
    <property type="match status" value="1"/>
</dbReference>
<dbReference type="EMBL" id="VXPY01000095">
    <property type="protein sequence ID" value="MYD91459.1"/>
    <property type="molecule type" value="Genomic_DNA"/>
</dbReference>
<sequence>MPRELVATAVGKASFREYDLPPLGDSDILVNTTHSVAKHGTEMSIFKGYGLPRGTWDPDYLAFRPDSQRQTFPVPLGNTAVGLVEAVGPAVSRFQKGDRVFAYGPFREQHMWQEDHVRSIPDRVPWQAAGCLDPADFAVGAVRDGHVRLGDVVAVFGMGAIGLCVLQAVRAAGAHMLIAVEPSTMRRELALELGADEVVDPTAVDAGLAIKDLSDRRGADVCIEYSGSHMALQHAFRAVAYGGTVVAGAFPGSYPAGLDLGAEAHMNRPTLIFSRSCSEPNPDYPNWDEARLFAVAWHLLCNGQINSEALVQPVVAFDDLDEVYPRIAEDQENYLKLGAVNN</sequence>
<evidence type="ECO:0000259" key="6">
    <source>
        <dbReference type="Pfam" id="PF00107"/>
    </source>
</evidence>
<reference evidence="8" key="1">
    <citation type="submission" date="2019-09" db="EMBL/GenBank/DDBJ databases">
        <title>Characterisation of the sponge microbiome using genome-centric metagenomics.</title>
        <authorList>
            <person name="Engelberts J.P."/>
            <person name="Robbins S.J."/>
            <person name="De Goeij J.M."/>
            <person name="Aranda M."/>
            <person name="Bell S.C."/>
            <person name="Webster N.S."/>
        </authorList>
    </citation>
    <scope>NUCLEOTIDE SEQUENCE</scope>
    <source>
        <strain evidence="8">SB0662_bin_9</strain>
    </source>
</reference>
<protein>
    <submittedName>
        <fullName evidence="8">Zinc-binding alcohol dehydrogenase</fullName>
    </submittedName>
</protein>
<keyword evidence="4" id="KW-0862">Zinc</keyword>
<comment type="caution">
    <text evidence="8">The sequence shown here is derived from an EMBL/GenBank/DDBJ whole genome shotgun (WGS) entry which is preliminary data.</text>
</comment>
<keyword evidence="5" id="KW-0560">Oxidoreductase</keyword>
<keyword evidence="3" id="KW-0479">Metal-binding</keyword>
<dbReference type="Gene3D" id="3.40.50.720">
    <property type="entry name" value="NAD(P)-binding Rossmann-like Domain"/>
    <property type="match status" value="1"/>
</dbReference>
<dbReference type="AlphaFoldDB" id="A0A6B1DUR5"/>
<dbReference type="GO" id="GO:0016491">
    <property type="term" value="F:oxidoreductase activity"/>
    <property type="evidence" value="ECO:0007669"/>
    <property type="project" value="UniProtKB-KW"/>
</dbReference>
<dbReference type="InterPro" id="IPR013154">
    <property type="entry name" value="ADH-like_N"/>
</dbReference>
<feature type="domain" description="Alcohol dehydrogenase-like N-terminal" evidence="7">
    <location>
        <begin position="56"/>
        <end position="102"/>
    </location>
</feature>
<evidence type="ECO:0000313" key="8">
    <source>
        <dbReference type="EMBL" id="MYD91459.1"/>
    </source>
</evidence>
<accession>A0A6B1DUR5</accession>
<proteinExistence type="inferred from homology"/>
<feature type="domain" description="Alcohol dehydrogenase-like C-terminal" evidence="6">
    <location>
        <begin position="160"/>
        <end position="274"/>
    </location>
</feature>
<dbReference type="PANTHER" id="PTHR43350:SF19">
    <property type="entry name" value="D-GULOSIDE 3-DEHYDROGENASE"/>
    <property type="match status" value="1"/>
</dbReference>
<dbReference type="GO" id="GO:0046872">
    <property type="term" value="F:metal ion binding"/>
    <property type="evidence" value="ECO:0007669"/>
    <property type="project" value="UniProtKB-KW"/>
</dbReference>
<comment type="similarity">
    <text evidence="2">Belongs to the zinc-containing alcohol dehydrogenase family.</text>
</comment>
<name>A0A6B1DUR5_9CHLR</name>
<evidence type="ECO:0000256" key="3">
    <source>
        <dbReference type="ARBA" id="ARBA00022723"/>
    </source>
</evidence>
<evidence type="ECO:0000256" key="2">
    <source>
        <dbReference type="ARBA" id="ARBA00008072"/>
    </source>
</evidence>
<dbReference type="SUPFAM" id="SSF50129">
    <property type="entry name" value="GroES-like"/>
    <property type="match status" value="1"/>
</dbReference>
<dbReference type="Gene3D" id="3.90.180.10">
    <property type="entry name" value="Medium-chain alcohol dehydrogenases, catalytic domain"/>
    <property type="match status" value="2"/>
</dbReference>
<evidence type="ECO:0000256" key="1">
    <source>
        <dbReference type="ARBA" id="ARBA00001947"/>
    </source>
</evidence>
<dbReference type="SUPFAM" id="SSF51735">
    <property type="entry name" value="NAD(P)-binding Rossmann-fold domains"/>
    <property type="match status" value="1"/>
</dbReference>
<dbReference type="InterPro" id="IPR011032">
    <property type="entry name" value="GroES-like_sf"/>
</dbReference>
<evidence type="ECO:0000256" key="5">
    <source>
        <dbReference type="ARBA" id="ARBA00023002"/>
    </source>
</evidence>
<organism evidence="8">
    <name type="scientific">Caldilineaceae bacterium SB0662_bin_9</name>
    <dbReference type="NCBI Taxonomy" id="2605258"/>
    <lineage>
        <taxon>Bacteria</taxon>
        <taxon>Bacillati</taxon>
        <taxon>Chloroflexota</taxon>
        <taxon>Caldilineae</taxon>
        <taxon>Caldilineales</taxon>
        <taxon>Caldilineaceae</taxon>
    </lineage>
</organism>
<dbReference type="CDD" id="cd08255">
    <property type="entry name" value="2-desacetyl-2-hydroxyethyl_bacteriochlorophyllide_like"/>
    <property type="match status" value="1"/>
</dbReference>
<evidence type="ECO:0000259" key="7">
    <source>
        <dbReference type="Pfam" id="PF08240"/>
    </source>
</evidence>
<dbReference type="InterPro" id="IPR013149">
    <property type="entry name" value="ADH-like_C"/>
</dbReference>
<dbReference type="InterPro" id="IPR036291">
    <property type="entry name" value="NAD(P)-bd_dom_sf"/>
</dbReference>
<dbReference type="Pfam" id="PF08240">
    <property type="entry name" value="ADH_N"/>
    <property type="match status" value="1"/>
</dbReference>
<gene>
    <name evidence="8" type="ORF">F4Y08_14195</name>
</gene>
<dbReference type="Pfam" id="PF00107">
    <property type="entry name" value="ADH_zinc_N"/>
    <property type="match status" value="1"/>
</dbReference>